<dbReference type="SUPFAM" id="SSF117892">
    <property type="entry name" value="Band 7/SPFH domain"/>
    <property type="match status" value="1"/>
</dbReference>
<dbReference type="FunFam" id="3.30.479.30:FF:000004">
    <property type="entry name" value="Putative membrane protease family, stomatin"/>
    <property type="match status" value="1"/>
</dbReference>
<dbReference type="InterPro" id="IPR043202">
    <property type="entry name" value="Band-7_stomatin-like"/>
</dbReference>
<dbReference type="GO" id="GO:0005886">
    <property type="term" value="C:plasma membrane"/>
    <property type="evidence" value="ECO:0007669"/>
    <property type="project" value="InterPro"/>
</dbReference>
<dbReference type="PRINTS" id="PR00721">
    <property type="entry name" value="STOMATIN"/>
</dbReference>
<feature type="domain" description="Band 7" evidence="3">
    <location>
        <begin position="16"/>
        <end position="174"/>
    </location>
</feature>
<accession>H5SMT5</accession>
<protein>
    <submittedName>
        <fullName evidence="4">SPFH domain-containing protein/band 7 family protein</fullName>
    </submittedName>
</protein>
<dbReference type="PANTHER" id="PTHR10264">
    <property type="entry name" value="BAND 7 PROTEIN-RELATED"/>
    <property type="match status" value="1"/>
</dbReference>
<name>H5SMT5_9BACT</name>
<comment type="similarity">
    <text evidence="2">Belongs to the band 7/mec-2 family.</text>
</comment>
<dbReference type="SMART" id="SM00244">
    <property type="entry name" value="PHB"/>
    <property type="match status" value="1"/>
</dbReference>
<dbReference type="InterPro" id="IPR036013">
    <property type="entry name" value="Band_7/SPFH_dom_sf"/>
</dbReference>
<organism evidence="4">
    <name type="scientific">uncultured Bacteroidota bacterium</name>
    <dbReference type="NCBI Taxonomy" id="152509"/>
    <lineage>
        <taxon>Bacteria</taxon>
        <taxon>Pseudomonadati</taxon>
        <taxon>Bacteroidota</taxon>
        <taxon>environmental samples</taxon>
    </lineage>
</organism>
<dbReference type="Pfam" id="PF01145">
    <property type="entry name" value="Band_7"/>
    <property type="match status" value="1"/>
</dbReference>
<dbReference type="InterPro" id="IPR001107">
    <property type="entry name" value="Band_7"/>
</dbReference>
<dbReference type="PANTHER" id="PTHR10264:SF19">
    <property type="entry name" value="AT06885P-RELATED"/>
    <property type="match status" value="1"/>
</dbReference>
<gene>
    <name evidence="4" type="ORF">HGMM_F50F04C34</name>
</gene>
<evidence type="ECO:0000313" key="4">
    <source>
        <dbReference type="EMBL" id="BAL57471.1"/>
    </source>
</evidence>
<reference evidence="4" key="2">
    <citation type="journal article" date="2012" name="PLoS ONE">
        <title>A Deeply Branching Thermophilic Bacterium with an Ancient Acetyl-CoA Pathway Dominates a Subsurface Ecosystem.</title>
        <authorList>
            <person name="Takami H."/>
            <person name="Noguchi H."/>
            <person name="Takaki Y."/>
            <person name="Uchiyama I."/>
            <person name="Toyoda A."/>
            <person name="Nishi S."/>
            <person name="Chee G.-J."/>
            <person name="Arai W."/>
            <person name="Nunoura T."/>
            <person name="Itoh T."/>
            <person name="Hattori M."/>
            <person name="Takai K."/>
        </authorList>
    </citation>
    <scope>NUCLEOTIDE SEQUENCE</scope>
</reference>
<dbReference type="Gene3D" id="3.30.479.30">
    <property type="entry name" value="Band 7 domain"/>
    <property type="match status" value="1"/>
</dbReference>
<proteinExistence type="inferred from homology"/>
<evidence type="ECO:0000256" key="2">
    <source>
        <dbReference type="ARBA" id="ARBA00008164"/>
    </source>
</evidence>
<reference evidence="4" key="1">
    <citation type="journal article" date="2005" name="Environ. Microbiol.">
        <title>Genetic and functional properties of uncultivated thermophilic crenarchaeotes from a subsurface gold mine as revealed by analysis of genome fragments.</title>
        <authorList>
            <person name="Nunoura T."/>
            <person name="Hirayama H."/>
            <person name="Takami H."/>
            <person name="Oida H."/>
            <person name="Nishi S."/>
            <person name="Shimamura S."/>
            <person name="Suzuki Y."/>
            <person name="Inagaki F."/>
            <person name="Takai K."/>
            <person name="Nealson K.H."/>
            <person name="Horikoshi K."/>
        </authorList>
    </citation>
    <scope>NUCLEOTIDE SEQUENCE</scope>
</reference>
<dbReference type="EMBL" id="AP011776">
    <property type="protein sequence ID" value="BAL57471.1"/>
    <property type="molecule type" value="Genomic_DNA"/>
</dbReference>
<evidence type="ECO:0000259" key="3">
    <source>
        <dbReference type="SMART" id="SM00244"/>
    </source>
</evidence>
<dbReference type="GO" id="GO:0098552">
    <property type="term" value="C:side of membrane"/>
    <property type="evidence" value="ECO:0007669"/>
    <property type="project" value="UniProtKB-ARBA"/>
</dbReference>
<dbReference type="InterPro" id="IPR001972">
    <property type="entry name" value="Stomatin_HflK_fam"/>
</dbReference>
<evidence type="ECO:0000256" key="1">
    <source>
        <dbReference type="ARBA" id="ARBA00004167"/>
    </source>
</evidence>
<dbReference type="AlphaFoldDB" id="H5SMT5"/>
<comment type="subcellular location">
    <subcellularLocation>
        <location evidence="1">Membrane</location>
        <topology evidence="1">Single-pass membrane protein</topology>
    </subcellularLocation>
</comment>
<sequence length="294" mass="32574">MLTYILLGVLLLLLFSSIKVIPEYQRLVVLRLGRALPQAKGPGLTIIIPVIDTPIRVDLRERIMEIPKQTCITRDNAPISIDFLIYLQIVDPLSSVVNVQNVFQATEGLATTTLRAVVGDIALDDVLSKRDEINQKLRIKLDEVTHRWGVQVNAVEIKEILPPADVQESMTKQMAAERNRRAMVTEAEGAKQAQILRAEGERTARILEAEAQKESLILQAEGQKQAQLLAAEGYALALQKIGEAARTLDQNTLLLQYLETLKNLGQSSSTKWVLPVEVTSLARQVGGLMQNKDA</sequence>